<feature type="coiled-coil region" evidence="1">
    <location>
        <begin position="6"/>
        <end position="60"/>
    </location>
</feature>
<evidence type="ECO:0000313" key="2">
    <source>
        <dbReference type="EMBL" id="GCD12880.1"/>
    </source>
</evidence>
<name>A0A401UTK0_9CLOT</name>
<accession>A0A401UTK0</accession>
<sequence length="275" mass="31718">MHILRKEEMELHITEVKKMLKELDVNPIMSMIAKTVYGSVEELKTLMKSEIEELKNEIAKESFIKPNNLETESKQPIAPVNIDFKEKPVRVTKGIFKGLEGIVVEDCVLLDKFLVDLGDSYNALYINKDDVEIVKEEKVKEEVKKTRGFIINGLDKELGAYNIHITQDDIRVTFKDSNLEAKEKWSYTLNAYNSCLKINTVIKAMEQGYDSLVEDLIIQKAKSKSKSYEMDKIVDQFFELEKTKQSLRNNIILDIGKESQLYNDIVKKVADNENK</sequence>
<reference evidence="2 3" key="1">
    <citation type="submission" date="2018-11" db="EMBL/GenBank/DDBJ databases">
        <title>Genome sequencing and assembly of Clostridium tagluense strain A121.</title>
        <authorList>
            <person name="Murakami T."/>
            <person name="Segawa T."/>
            <person name="Shcherbakova V.A."/>
            <person name="Mori H."/>
            <person name="Yoshimura Y."/>
        </authorList>
    </citation>
    <scope>NUCLEOTIDE SEQUENCE [LARGE SCALE GENOMIC DNA]</scope>
    <source>
        <strain evidence="2 3">A121</strain>
    </source>
</reference>
<keyword evidence="1" id="KW-0175">Coiled coil</keyword>
<dbReference type="EMBL" id="BHYK01000045">
    <property type="protein sequence ID" value="GCD12880.1"/>
    <property type="molecule type" value="Genomic_DNA"/>
</dbReference>
<comment type="caution">
    <text evidence="2">The sequence shown here is derived from an EMBL/GenBank/DDBJ whole genome shotgun (WGS) entry which is preliminary data.</text>
</comment>
<dbReference type="Proteomes" id="UP000287872">
    <property type="component" value="Unassembled WGS sequence"/>
</dbReference>
<organism evidence="2 3">
    <name type="scientific">Clostridium tagluense</name>
    <dbReference type="NCBI Taxonomy" id="360422"/>
    <lineage>
        <taxon>Bacteria</taxon>
        <taxon>Bacillati</taxon>
        <taxon>Bacillota</taxon>
        <taxon>Clostridia</taxon>
        <taxon>Eubacteriales</taxon>
        <taxon>Clostridiaceae</taxon>
        <taxon>Clostridium</taxon>
    </lineage>
</organism>
<dbReference type="RefSeq" id="WP_125005928.1">
    <property type="nucleotide sequence ID" value="NZ_BHYK01000045.1"/>
</dbReference>
<evidence type="ECO:0000313" key="3">
    <source>
        <dbReference type="Proteomes" id="UP000287872"/>
    </source>
</evidence>
<dbReference type="AlphaFoldDB" id="A0A401UTK0"/>
<proteinExistence type="predicted"/>
<evidence type="ECO:0000256" key="1">
    <source>
        <dbReference type="SAM" id="Coils"/>
    </source>
</evidence>
<keyword evidence="3" id="KW-1185">Reference proteome</keyword>
<gene>
    <name evidence="2" type="ORF">Ctaglu_45030</name>
</gene>
<protein>
    <submittedName>
        <fullName evidence="2">Uncharacterized protein</fullName>
    </submittedName>
</protein>